<feature type="region of interest" description="Disordered" evidence="1">
    <location>
        <begin position="109"/>
        <end position="134"/>
    </location>
</feature>
<organism evidence="2 3">
    <name type="scientific">Mycobacterium tuberculosis CAS/NITR204</name>
    <dbReference type="NCBI Taxonomy" id="1310114"/>
    <lineage>
        <taxon>Bacteria</taxon>
        <taxon>Bacillati</taxon>
        <taxon>Actinomycetota</taxon>
        <taxon>Actinomycetes</taxon>
        <taxon>Mycobacteriales</taxon>
        <taxon>Mycobacteriaceae</taxon>
        <taxon>Mycobacterium</taxon>
        <taxon>Mycobacterium tuberculosis complex</taxon>
    </lineage>
</organism>
<dbReference type="HOGENOM" id="CLU_1569038_0_0_11"/>
<feature type="region of interest" description="Disordered" evidence="1">
    <location>
        <begin position="59"/>
        <end position="79"/>
    </location>
</feature>
<evidence type="ECO:0000313" key="2">
    <source>
        <dbReference type="EMBL" id="AGL28093.1"/>
    </source>
</evidence>
<reference evidence="2 3" key="1">
    <citation type="journal article" date="2013" name="Genome Announc.">
        <title>Whole-Genome Sequences of Four Clinical Isolates of Mycobacterium tuberculosis from Tamil Nadu, South India.</title>
        <authorList>
            <person name="Narayanan S."/>
            <person name="Deshpande U."/>
        </authorList>
    </citation>
    <scope>NUCLEOTIDE SEQUENCE [LARGE SCALE GENOMIC DNA]</scope>
    <source>
        <strain evidence="2 3">CAS/NITR204</strain>
    </source>
</reference>
<name>R4MGP7_MYCTX</name>
<feature type="region of interest" description="Disordered" evidence="1">
    <location>
        <begin position="19"/>
        <end position="39"/>
    </location>
</feature>
<evidence type="ECO:0000313" key="3">
    <source>
        <dbReference type="Proteomes" id="UP000013548"/>
    </source>
</evidence>
<protein>
    <submittedName>
        <fullName evidence="2">Uncharacterized protein</fullName>
    </submittedName>
</protein>
<dbReference type="EMBL" id="CP005386">
    <property type="protein sequence ID" value="AGL28093.1"/>
    <property type="molecule type" value="Genomic_DNA"/>
</dbReference>
<dbReference type="AlphaFoldDB" id="R4MGP7"/>
<gene>
    <name evidence="2" type="ORF">J113_18400</name>
</gene>
<evidence type="ECO:0000256" key="1">
    <source>
        <dbReference type="SAM" id="MobiDB-lite"/>
    </source>
</evidence>
<dbReference type="BioCyc" id="MTUB1310114:G13A2-2668-MONOMER"/>
<proteinExistence type="predicted"/>
<feature type="compositionally biased region" description="Gly residues" evidence="1">
    <location>
        <begin position="25"/>
        <end position="38"/>
    </location>
</feature>
<accession>R4MGP7</accession>
<sequence>MSEVDYLARQAIPHARLTRTSSRGGAIGPSGGATGGRLGALTAGIRTGWTGRALAERSIDGRVDGQHSAQPTRFGDPGDDRLVAHQTQVDAAAPTSLCLVGQCGESAAAHEIEPGDVDDERSGRRDAGGGLGDQLTPEMLVAAIDLAARVDQQRCPAAVSGCPQRAVWVA</sequence>
<dbReference type="Proteomes" id="UP000013548">
    <property type="component" value="Chromosome"/>
</dbReference>
<dbReference type="KEGG" id="mtuc:J113_18400"/>